<reference evidence="11" key="1">
    <citation type="submission" date="2022-07" db="EMBL/GenBank/DDBJ databases">
        <title>Genome Sequence of Physisporinus lineatus.</title>
        <authorList>
            <person name="Buettner E."/>
        </authorList>
    </citation>
    <scope>NUCLEOTIDE SEQUENCE</scope>
    <source>
        <strain evidence="11">VT162</strain>
    </source>
</reference>
<name>A0AAD5V0G7_9APHY</name>
<sequence>MTSINSGSKRWTHFHSALQLAIQRSTHKWTFKDFTECFSLWCEEEPESSSSVFNIVAQHMESGMTASPSHRTSLGPVSCALQNKCEELLTQFTVKDNLDRLHAVVTEARARKQTGYTGKDVWKEDLQPRAAVRARTIPLLEQERDRLMAELAELDSNNLDLQAEMQANVEARSVADKESAELLDILEEALRKWGEVPMDEIQSWSLQTAESLSNTNPQ</sequence>
<keyword evidence="10" id="KW-0175">Coiled coil</keyword>
<dbReference type="PANTHER" id="PTHR15459:SF3">
    <property type="entry name" value="POLYAMINE-MODULATED FACTOR 1"/>
    <property type="match status" value="1"/>
</dbReference>
<dbReference type="Pfam" id="PF03980">
    <property type="entry name" value="Nnf1"/>
    <property type="match status" value="1"/>
</dbReference>
<evidence type="ECO:0000256" key="7">
    <source>
        <dbReference type="ARBA" id="ARBA00023242"/>
    </source>
</evidence>
<dbReference type="GO" id="GO:0007059">
    <property type="term" value="P:chromosome segregation"/>
    <property type="evidence" value="ECO:0007669"/>
    <property type="project" value="TreeGrafter"/>
</dbReference>
<organism evidence="11 12">
    <name type="scientific">Meripilus lineatus</name>
    <dbReference type="NCBI Taxonomy" id="2056292"/>
    <lineage>
        <taxon>Eukaryota</taxon>
        <taxon>Fungi</taxon>
        <taxon>Dikarya</taxon>
        <taxon>Basidiomycota</taxon>
        <taxon>Agaricomycotina</taxon>
        <taxon>Agaricomycetes</taxon>
        <taxon>Polyporales</taxon>
        <taxon>Meripilaceae</taxon>
        <taxon>Meripilus</taxon>
    </lineage>
</organism>
<dbReference type="GO" id="GO:0000444">
    <property type="term" value="C:MIS12/MIND type complex"/>
    <property type="evidence" value="ECO:0007669"/>
    <property type="project" value="InterPro"/>
</dbReference>
<keyword evidence="7" id="KW-0539">Nucleus</keyword>
<dbReference type="GO" id="GO:0051301">
    <property type="term" value="P:cell division"/>
    <property type="evidence" value="ECO:0007669"/>
    <property type="project" value="UniProtKB-KW"/>
</dbReference>
<evidence type="ECO:0000256" key="8">
    <source>
        <dbReference type="ARBA" id="ARBA00023306"/>
    </source>
</evidence>
<accession>A0AAD5V0G7</accession>
<keyword evidence="5" id="KW-0498">Mitosis</keyword>
<dbReference type="PANTHER" id="PTHR15459">
    <property type="entry name" value="POLYAMINE-MODULATED FACTOR 1"/>
    <property type="match status" value="1"/>
</dbReference>
<keyword evidence="3" id="KW-0158">Chromosome</keyword>
<evidence type="ECO:0000256" key="1">
    <source>
        <dbReference type="ARBA" id="ARBA00004123"/>
    </source>
</evidence>
<evidence type="ECO:0000256" key="4">
    <source>
        <dbReference type="ARBA" id="ARBA00022618"/>
    </source>
</evidence>
<gene>
    <name evidence="11" type="ORF">NLI96_g9252</name>
</gene>
<dbReference type="GO" id="GO:0005634">
    <property type="term" value="C:nucleus"/>
    <property type="evidence" value="ECO:0007669"/>
    <property type="project" value="UniProtKB-SubCell"/>
</dbReference>
<keyword evidence="8" id="KW-0131">Cell cycle</keyword>
<dbReference type="AlphaFoldDB" id="A0AAD5V0G7"/>
<evidence type="ECO:0000256" key="5">
    <source>
        <dbReference type="ARBA" id="ARBA00022776"/>
    </source>
</evidence>
<dbReference type="InterPro" id="IPR007128">
    <property type="entry name" value="PMF1/Nnf1"/>
</dbReference>
<keyword evidence="4" id="KW-0132">Cell division</keyword>
<evidence type="ECO:0000256" key="3">
    <source>
        <dbReference type="ARBA" id="ARBA00022454"/>
    </source>
</evidence>
<protein>
    <submittedName>
        <fullName evidence="11">Uncharacterized protein</fullName>
    </submittedName>
</protein>
<evidence type="ECO:0000256" key="2">
    <source>
        <dbReference type="ARBA" id="ARBA00004629"/>
    </source>
</evidence>
<evidence type="ECO:0000256" key="6">
    <source>
        <dbReference type="ARBA" id="ARBA00022838"/>
    </source>
</evidence>
<comment type="subcellular location">
    <subcellularLocation>
        <location evidence="2">Chromosome</location>
        <location evidence="2">Centromere</location>
        <location evidence="2">Kinetochore</location>
    </subcellularLocation>
    <subcellularLocation>
        <location evidence="1">Nucleus</location>
    </subcellularLocation>
</comment>
<keyword evidence="6" id="KW-0995">Kinetochore</keyword>
<dbReference type="EMBL" id="JANAWD010000458">
    <property type="protein sequence ID" value="KAJ3479161.1"/>
    <property type="molecule type" value="Genomic_DNA"/>
</dbReference>
<proteinExistence type="predicted"/>
<evidence type="ECO:0000256" key="9">
    <source>
        <dbReference type="ARBA" id="ARBA00023328"/>
    </source>
</evidence>
<dbReference type="Proteomes" id="UP001212997">
    <property type="component" value="Unassembled WGS sequence"/>
</dbReference>
<comment type="caution">
    <text evidence="11">The sequence shown here is derived from an EMBL/GenBank/DDBJ whole genome shotgun (WGS) entry which is preliminary data.</text>
</comment>
<evidence type="ECO:0000256" key="10">
    <source>
        <dbReference type="SAM" id="Coils"/>
    </source>
</evidence>
<evidence type="ECO:0000313" key="11">
    <source>
        <dbReference type="EMBL" id="KAJ3479161.1"/>
    </source>
</evidence>
<feature type="coiled-coil region" evidence="10">
    <location>
        <begin position="137"/>
        <end position="164"/>
    </location>
</feature>
<keyword evidence="9" id="KW-0137">Centromere</keyword>
<evidence type="ECO:0000313" key="12">
    <source>
        <dbReference type="Proteomes" id="UP001212997"/>
    </source>
</evidence>
<keyword evidence="12" id="KW-1185">Reference proteome</keyword>